<evidence type="ECO:0000313" key="2">
    <source>
        <dbReference type="EMBL" id="ACU70864.1"/>
    </source>
</evidence>
<feature type="region of interest" description="Disordered" evidence="1">
    <location>
        <begin position="1"/>
        <end position="32"/>
    </location>
</feature>
<dbReference type="KEGG" id="cai:Caci_1944"/>
<dbReference type="AlphaFoldDB" id="C7QEH3"/>
<keyword evidence="3" id="KW-1185">Reference proteome</keyword>
<organism evidence="2 3">
    <name type="scientific">Catenulispora acidiphila (strain DSM 44928 / JCM 14897 / NBRC 102108 / NRRL B-24433 / ID139908)</name>
    <dbReference type="NCBI Taxonomy" id="479433"/>
    <lineage>
        <taxon>Bacteria</taxon>
        <taxon>Bacillati</taxon>
        <taxon>Actinomycetota</taxon>
        <taxon>Actinomycetes</taxon>
        <taxon>Catenulisporales</taxon>
        <taxon>Catenulisporaceae</taxon>
        <taxon>Catenulispora</taxon>
    </lineage>
</organism>
<name>C7QEH3_CATAD</name>
<dbReference type="eggNOG" id="ENOG502ZURF">
    <property type="taxonomic scope" value="Bacteria"/>
</dbReference>
<dbReference type="STRING" id="479433.Caci_1944"/>
<dbReference type="Proteomes" id="UP000000851">
    <property type="component" value="Chromosome"/>
</dbReference>
<reference evidence="2 3" key="1">
    <citation type="journal article" date="2009" name="Stand. Genomic Sci.">
        <title>Complete genome sequence of Catenulispora acidiphila type strain (ID 139908).</title>
        <authorList>
            <person name="Copeland A."/>
            <person name="Lapidus A."/>
            <person name="Glavina Del Rio T."/>
            <person name="Nolan M."/>
            <person name="Lucas S."/>
            <person name="Chen F."/>
            <person name="Tice H."/>
            <person name="Cheng J.F."/>
            <person name="Bruce D."/>
            <person name="Goodwin L."/>
            <person name="Pitluck S."/>
            <person name="Mikhailova N."/>
            <person name="Pati A."/>
            <person name="Ivanova N."/>
            <person name="Mavromatis K."/>
            <person name="Chen A."/>
            <person name="Palaniappan K."/>
            <person name="Chain P."/>
            <person name="Land M."/>
            <person name="Hauser L."/>
            <person name="Chang Y.J."/>
            <person name="Jeffries C.D."/>
            <person name="Chertkov O."/>
            <person name="Brettin T."/>
            <person name="Detter J.C."/>
            <person name="Han C."/>
            <person name="Ali Z."/>
            <person name="Tindall B.J."/>
            <person name="Goker M."/>
            <person name="Bristow J."/>
            <person name="Eisen J.A."/>
            <person name="Markowitz V."/>
            <person name="Hugenholtz P."/>
            <person name="Kyrpides N.C."/>
            <person name="Klenk H.P."/>
        </authorList>
    </citation>
    <scope>NUCLEOTIDE SEQUENCE [LARGE SCALE GENOMIC DNA]</scope>
    <source>
        <strain evidence="3">DSM 44928 / JCM 14897 / NBRC 102108 / NRRL B-24433 / ID139908</strain>
    </source>
</reference>
<accession>C7QEH3</accession>
<dbReference type="EMBL" id="CP001700">
    <property type="protein sequence ID" value="ACU70864.1"/>
    <property type="molecule type" value="Genomic_DNA"/>
</dbReference>
<protein>
    <submittedName>
        <fullName evidence="2">Uncharacterized protein</fullName>
    </submittedName>
</protein>
<evidence type="ECO:0000256" key="1">
    <source>
        <dbReference type="SAM" id="MobiDB-lite"/>
    </source>
</evidence>
<evidence type="ECO:0000313" key="3">
    <source>
        <dbReference type="Proteomes" id="UP000000851"/>
    </source>
</evidence>
<dbReference type="InParanoid" id="C7QEH3"/>
<proteinExistence type="predicted"/>
<sequence length="85" mass="9215">MSEDSENAEGSEGSEGSKHEHSPHAAGPDPGLCALCTHVNRNETRKGTVYWRCTRAATDPRFPKYPRLPVLSCPGFEPSKPPPPS</sequence>
<dbReference type="HOGENOM" id="CLU_2506641_0_0_11"/>
<gene>
    <name evidence="2" type="ordered locus">Caci_1944</name>
</gene>